<accession>A0ABQ7S7T0</accession>
<comment type="subcellular location">
    <subcellularLocation>
        <location evidence="1">Nucleus</location>
        <location evidence="1">Nucleolus</location>
    </subcellularLocation>
</comment>
<evidence type="ECO:0000256" key="1">
    <source>
        <dbReference type="ARBA" id="ARBA00004604"/>
    </source>
</evidence>
<dbReference type="Pfam" id="PF01798">
    <property type="entry name" value="Nop"/>
    <property type="match status" value="1"/>
</dbReference>
<protein>
    <recommendedName>
        <fullName evidence="5">Nucleolar protein 56</fullName>
    </recommendedName>
</protein>
<name>A0ABQ7S7T0_9ACAR</name>
<dbReference type="InterPro" id="IPR045056">
    <property type="entry name" value="Nop56/Nop58"/>
</dbReference>
<keyword evidence="3" id="KW-0690">Ribosome biogenesis</keyword>
<dbReference type="InterPro" id="IPR012974">
    <property type="entry name" value="NOP58/56_N"/>
</dbReference>
<evidence type="ECO:0000256" key="5">
    <source>
        <dbReference type="ARBA" id="ARBA00040742"/>
    </source>
</evidence>
<keyword evidence="4" id="KW-0539">Nucleus</keyword>
<dbReference type="Gene3D" id="1.10.287.4070">
    <property type="match status" value="1"/>
</dbReference>
<feature type="non-terminal residue" evidence="7">
    <location>
        <position position="1"/>
    </location>
</feature>
<evidence type="ECO:0000259" key="6">
    <source>
        <dbReference type="PROSITE" id="PS51358"/>
    </source>
</evidence>
<dbReference type="InterPro" id="IPR012976">
    <property type="entry name" value="NOSIC"/>
</dbReference>
<dbReference type="InterPro" id="IPR042239">
    <property type="entry name" value="Nop_C"/>
</dbReference>
<evidence type="ECO:0000313" key="8">
    <source>
        <dbReference type="Proteomes" id="UP000825002"/>
    </source>
</evidence>
<dbReference type="Proteomes" id="UP000825002">
    <property type="component" value="Unassembled WGS sequence"/>
</dbReference>
<sequence length="419" mass="47205">MDGQTHLHILLEHATGYSLFRVVEFEDIGAFQPQVTKATLNYSQFTSLVKLVAFTPFKNGQAMLENAQAIAEGAMSPDLELFLEENLPSKMKKRRKWLLGVSEPKIGAVITEKFQVQCSFSDIVPEIIRGIKYHYEKLISECVNEDILKSAESSLGRASSRSKVKFNVNRTDQMIIQSICLLDKLDKDINTFAMRLREWYSFHFPELFKIVNDNYKFARLAQIIADRNKVEDPDSLSDQIEAIVEDAEIKDAVIQALKTSMGMEISDVDMENVQTFTTRLISLIEYRNNLLDYLASRMHNVAPNLSSLIGELVGARLINRAGSLTNLAKYPASTIQILGAEKALFRALKSRGKTPKYGLIFQSSFIGRAAKKNRGRMSRLLANKCAIASRIDCLSDDPSNAYGLKLKEQVEERLKFLSG</sequence>
<dbReference type="EMBL" id="JAIFTH010000474">
    <property type="protein sequence ID" value="KAG9509442.1"/>
    <property type="molecule type" value="Genomic_DNA"/>
</dbReference>
<comment type="similarity">
    <text evidence="2">Belongs to the NOP5/NOP56 family.</text>
</comment>
<keyword evidence="8" id="KW-1185">Reference proteome</keyword>
<dbReference type="Gene3D" id="1.10.246.90">
    <property type="entry name" value="Nop domain"/>
    <property type="match status" value="1"/>
</dbReference>
<proteinExistence type="inferred from homology"/>
<dbReference type="PANTHER" id="PTHR10894">
    <property type="entry name" value="NUCLEOLAR PROTEIN 5 NUCLEOLAR PROTEIN NOP5 NOP58"/>
    <property type="match status" value="1"/>
</dbReference>
<dbReference type="Pfam" id="PF08156">
    <property type="entry name" value="NOP5NT"/>
    <property type="match status" value="1"/>
</dbReference>
<dbReference type="SMART" id="SM00931">
    <property type="entry name" value="NOSIC"/>
    <property type="match status" value="1"/>
</dbReference>
<comment type="caution">
    <text evidence="7">The sequence shown here is derived from an EMBL/GenBank/DDBJ whole genome shotgun (WGS) entry which is preliminary data.</text>
</comment>
<dbReference type="InterPro" id="IPR036070">
    <property type="entry name" value="Nop_dom_sf"/>
</dbReference>
<evidence type="ECO:0000256" key="2">
    <source>
        <dbReference type="ARBA" id="ARBA00009211"/>
    </source>
</evidence>
<dbReference type="PROSITE" id="PS51358">
    <property type="entry name" value="NOP"/>
    <property type="match status" value="1"/>
</dbReference>
<organism evidence="7 8">
    <name type="scientific">Fragariocoptes setiger</name>
    <dbReference type="NCBI Taxonomy" id="1670756"/>
    <lineage>
        <taxon>Eukaryota</taxon>
        <taxon>Metazoa</taxon>
        <taxon>Ecdysozoa</taxon>
        <taxon>Arthropoda</taxon>
        <taxon>Chelicerata</taxon>
        <taxon>Arachnida</taxon>
        <taxon>Acari</taxon>
        <taxon>Acariformes</taxon>
        <taxon>Trombidiformes</taxon>
        <taxon>Prostigmata</taxon>
        <taxon>Eupodina</taxon>
        <taxon>Eriophyoidea</taxon>
        <taxon>Phytoptidae</taxon>
        <taxon>Fragariocoptes</taxon>
    </lineage>
</organism>
<evidence type="ECO:0000313" key="7">
    <source>
        <dbReference type="EMBL" id="KAG9509442.1"/>
    </source>
</evidence>
<evidence type="ECO:0000256" key="4">
    <source>
        <dbReference type="ARBA" id="ARBA00023242"/>
    </source>
</evidence>
<dbReference type="PANTHER" id="PTHR10894:SF0">
    <property type="entry name" value="NUCLEOLAR PROTEIN 56"/>
    <property type="match status" value="1"/>
</dbReference>
<evidence type="ECO:0000256" key="3">
    <source>
        <dbReference type="ARBA" id="ARBA00022517"/>
    </source>
</evidence>
<feature type="domain" description="Nop" evidence="6">
    <location>
        <begin position="301"/>
        <end position="419"/>
    </location>
</feature>
<dbReference type="InterPro" id="IPR002687">
    <property type="entry name" value="Nop_dom"/>
</dbReference>
<gene>
    <name evidence="7" type="primary">NOP56</name>
    <name evidence="7" type="ORF">GZH46_02038</name>
</gene>
<dbReference type="SUPFAM" id="SSF89124">
    <property type="entry name" value="Nop domain"/>
    <property type="match status" value="1"/>
</dbReference>
<reference evidence="7 8" key="1">
    <citation type="submission" date="2020-10" db="EMBL/GenBank/DDBJ databases">
        <authorList>
            <person name="Klimov P.B."/>
            <person name="Dyachkov S.M."/>
            <person name="Chetverikov P.E."/>
        </authorList>
    </citation>
    <scope>NUCLEOTIDE SEQUENCE [LARGE SCALE GENOMIC DNA]</scope>
    <source>
        <strain evidence="7">BMOC 18-1129-001#AD2665</strain>
        <tissue evidence="7">Entire mites</tissue>
    </source>
</reference>